<dbReference type="Pfam" id="PF10427">
    <property type="entry name" value="Ago_hook"/>
    <property type="match status" value="1"/>
</dbReference>
<feature type="compositionally biased region" description="Basic and acidic residues" evidence="4">
    <location>
        <begin position="52"/>
        <end position="64"/>
    </location>
</feature>
<dbReference type="FunFam" id="1.10.8.10:FF:000027">
    <property type="entry name" value="Trinucleotide repeat-containing gene 6C protein"/>
    <property type="match status" value="1"/>
</dbReference>
<feature type="compositionally biased region" description="Polar residues" evidence="4">
    <location>
        <begin position="1205"/>
        <end position="1215"/>
    </location>
</feature>
<dbReference type="PANTHER" id="PTHR13020">
    <property type="entry name" value="TRINUCLEOTIDE REPEAT-CONTAINING GENE 6"/>
    <property type="match status" value="1"/>
</dbReference>
<dbReference type="CDD" id="cd14283">
    <property type="entry name" value="UBA_TNR6C"/>
    <property type="match status" value="1"/>
</dbReference>
<feature type="compositionally biased region" description="Polar residues" evidence="4">
    <location>
        <begin position="132"/>
        <end position="147"/>
    </location>
</feature>
<feature type="compositionally biased region" description="Basic and acidic residues" evidence="4">
    <location>
        <begin position="200"/>
        <end position="212"/>
    </location>
</feature>
<feature type="compositionally biased region" description="Polar residues" evidence="4">
    <location>
        <begin position="158"/>
        <end position="168"/>
    </location>
</feature>
<feature type="compositionally biased region" description="Polar residues" evidence="4">
    <location>
        <begin position="30"/>
        <end position="49"/>
    </location>
</feature>
<keyword evidence="1" id="KW-0810">Translation regulation</keyword>
<dbReference type="EMBL" id="JAIQCJ010001896">
    <property type="protein sequence ID" value="KAJ8786925.1"/>
    <property type="molecule type" value="Genomic_DNA"/>
</dbReference>
<feature type="compositionally biased region" description="Basic and acidic residues" evidence="4">
    <location>
        <begin position="288"/>
        <end position="298"/>
    </location>
</feature>
<feature type="region of interest" description="Disordered" evidence="4">
    <location>
        <begin position="1"/>
        <end position="74"/>
    </location>
</feature>
<feature type="compositionally biased region" description="Low complexity" evidence="4">
    <location>
        <begin position="1143"/>
        <end position="1165"/>
    </location>
</feature>
<feature type="region of interest" description="Disordered" evidence="4">
    <location>
        <begin position="1510"/>
        <end position="1544"/>
    </location>
</feature>
<feature type="region of interest" description="Disordered" evidence="4">
    <location>
        <begin position="130"/>
        <end position="298"/>
    </location>
</feature>
<dbReference type="Pfam" id="PF12938">
    <property type="entry name" value="M_domain"/>
    <property type="match status" value="1"/>
</dbReference>
<gene>
    <name evidence="6" type="ORF">J1605_023180</name>
</gene>
<proteinExistence type="predicted"/>
<feature type="compositionally biased region" description="Low complexity" evidence="4">
    <location>
        <begin position="169"/>
        <end position="182"/>
    </location>
</feature>
<evidence type="ECO:0000313" key="6">
    <source>
        <dbReference type="EMBL" id="KAJ8786925.1"/>
    </source>
</evidence>
<dbReference type="InterPro" id="IPR041917">
    <property type="entry name" value="TNR6C_UBA"/>
</dbReference>
<dbReference type="InterPro" id="IPR009060">
    <property type="entry name" value="UBA-like_sf"/>
</dbReference>
<feature type="compositionally biased region" description="Low complexity" evidence="4">
    <location>
        <begin position="649"/>
        <end position="677"/>
    </location>
</feature>
<feature type="compositionally biased region" description="Polar residues" evidence="4">
    <location>
        <begin position="1033"/>
        <end position="1045"/>
    </location>
</feature>
<feature type="domain" description="UBA" evidence="5">
    <location>
        <begin position="1320"/>
        <end position="1365"/>
    </location>
</feature>
<feature type="region of interest" description="Disordered" evidence="4">
    <location>
        <begin position="1249"/>
        <end position="1270"/>
    </location>
</feature>
<feature type="region of interest" description="Disordered" evidence="4">
    <location>
        <begin position="1650"/>
        <end position="1697"/>
    </location>
</feature>
<feature type="compositionally biased region" description="Polar residues" evidence="4">
    <location>
        <begin position="389"/>
        <end position="400"/>
    </location>
</feature>
<feature type="region of interest" description="Disordered" evidence="4">
    <location>
        <begin position="1292"/>
        <end position="1319"/>
    </location>
</feature>
<accession>A0AB34H7Q4</accession>
<evidence type="ECO:0000256" key="4">
    <source>
        <dbReference type="SAM" id="MobiDB-lite"/>
    </source>
</evidence>
<evidence type="ECO:0000313" key="7">
    <source>
        <dbReference type="Proteomes" id="UP001159641"/>
    </source>
</evidence>
<evidence type="ECO:0000256" key="3">
    <source>
        <dbReference type="ARBA" id="ARBA00023158"/>
    </source>
</evidence>
<dbReference type="SMART" id="SM00165">
    <property type="entry name" value="UBA"/>
    <property type="match status" value="1"/>
</dbReference>
<evidence type="ECO:0000256" key="1">
    <source>
        <dbReference type="ARBA" id="ARBA00022845"/>
    </source>
</evidence>
<dbReference type="GO" id="GO:0003723">
    <property type="term" value="F:RNA binding"/>
    <property type="evidence" value="ECO:0007669"/>
    <property type="project" value="UniProtKB-KW"/>
</dbReference>
<dbReference type="InterPro" id="IPR019486">
    <property type="entry name" value="Argonaute_hook_dom"/>
</dbReference>
<name>A0AB34H7Q4_ESCRO</name>
<feature type="compositionally biased region" description="Polar residues" evidence="4">
    <location>
        <begin position="1052"/>
        <end position="1079"/>
    </location>
</feature>
<dbReference type="GO" id="GO:0006417">
    <property type="term" value="P:regulation of translation"/>
    <property type="evidence" value="ECO:0007669"/>
    <property type="project" value="UniProtKB-KW"/>
</dbReference>
<feature type="compositionally biased region" description="Polar residues" evidence="4">
    <location>
        <begin position="752"/>
        <end position="773"/>
    </location>
</feature>
<protein>
    <recommendedName>
        <fullName evidence="5">UBA domain-containing protein</fullName>
    </recommendedName>
</protein>
<dbReference type="GO" id="GO:0035195">
    <property type="term" value="P:miRNA-mediated post-transcriptional gene silencing"/>
    <property type="evidence" value="ECO:0007669"/>
    <property type="project" value="TreeGrafter"/>
</dbReference>
<feature type="compositionally biased region" description="Basic and acidic residues" evidence="4">
    <location>
        <begin position="804"/>
        <end position="815"/>
    </location>
</feature>
<keyword evidence="7" id="KW-1185">Reference proteome</keyword>
<feature type="compositionally biased region" description="Low complexity" evidence="4">
    <location>
        <begin position="574"/>
        <end position="588"/>
    </location>
</feature>
<dbReference type="PANTHER" id="PTHR13020:SF9">
    <property type="entry name" value="TRINUCLEOTIDE REPEAT-CONTAINING GENE 6C PROTEIN"/>
    <property type="match status" value="1"/>
</dbReference>
<keyword evidence="3" id="KW-0943">RNA-mediated gene silencing</keyword>
<comment type="caution">
    <text evidence="6">The sequence shown here is derived from an EMBL/GenBank/DDBJ whole genome shotgun (WGS) entry which is preliminary data.</text>
</comment>
<dbReference type="InterPro" id="IPR026805">
    <property type="entry name" value="GW182_M_dom"/>
</dbReference>
<dbReference type="Gene3D" id="1.10.8.10">
    <property type="entry name" value="DNA helicase RuvA subunit, C-terminal domain"/>
    <property type="match status" value="1"/>
</dbReference>
<sequence length="1788" mass="185442">MGGRYDSPKGPPEELLPGEESGGPAGTAGFKSTVSLPQPSRQEAATSVASPHHQDSDRNRDPMRRPPPPPGPCLHLELAQRTERLVTAGSLAHMPPCSCEPTPAGPATGVPVAGVPVGEQAPLIAALIQGDPTPQTTSHNTSISGSWKCNHEMPEPTKTCSSQPQPAGTSTSTSTSTLSSSSNGKRASAGGQQPAASRYLPREVPPRFRQQEQKQLLKRGQPLPTGALTSVSPTQGAGPAGLSPPPLPGAGAQPHPSKPQPGKGNVSSCPAGACRSPGAARTEPPGGDGRRPGARGDRVELGTRAALDAGARASGAQEIGHSGLAEHYESSHWGQQPTYRSEANGSWDKVIIDRTNKEAWPSITGTEAESASECTTDTDCTSSCGSENSSMATGSAQGSFTGHTKKTNGNNGTNGALVQSPSNQSALGAGGANGNGNTARVWGIATGSSSALAHCSLSGGDGKMDNMIGDGRSQNCWGASNSNAGINLNLNPNANPAAWPVLGHEGTVATGNPSSICSPVSAIGQNMGNQNGNPAGTLGAWGNLLPQESTEPQTSTSQNVSFSVQPQNLNTDGPNNTNPLNSSPNPINAVQTNGLPNWGMAVGMGAIIPPHLQGLPGANGSSVSQVSGGGSEGISSSVWGLSPGNPATGNSNSGFSQGNGDTVNSASSAKQNGSSSAVHKEGNGGNAWDSGPPAGPGILAWGRGSGSHGVGNLHSGAWGHPSRSPSNGVNGDWGKPPSQHSSSDINGKGSTGWESPSVGSQNPATQPGSEHTNSWAKAASSGTTASEGSSDGSGSHNEGSAGREGTEGRRRDKGILDQGHIQLPRNDLDPRVLSNTGWGQTPVKQNTAWEFEESPRSERKNDNGTEAWGCTATQPSNSGGKNDGSIMNSTNTSSVSGWVSSPPAAAPANTGWGDSSSKAPNGPGVWGDTISSTAVNNAAAAKSGHAWSGTVNQEDKSPTWGEPQKPRSQNWGDGHKSNPAWSAGGGDWADSSSVLGHLGDGKKNGSGWDADSNRSGSGWNEAPRSGTSGWGNGTNAKVNPGTSWGESLKPGPQQNWASKPQDSSASNWGGATSVKQTGTGWIGGPVPVKQKDSSEATGWEEPSPPSIRRKMEIDDGTSAWGDPSNYNNKTVNMWDRNNPGIQSSASVSTTTSTSTTTASTNANVAEAPPTHQASAQLNRSPLLGPVSSGWGEMPNVHSKAENSWGEPSSPSTLVDNGTAAWGKPPSSGSGWGDQPTEPAVTFGRAGAPAAAPTLCKPASKSMQEGWGSGGDDANLGAGQWEDEDGGMWNNAASQESTSSCSSWGNAPKKGLQKGMKTSGKQDEAWIMTRLIKQLTDMGFPREPAEEALKSNNMNLDQAMSALLEKKVDVDKRGLGVTDYNGMVTKPLGCRPPISKESSVDRPTFLDKVGVTSGGGNSIPLKSVKMFILENKVEARKDKFKANKQPKSKLLGEEMRDGGLVEEPTTSPFLPSPSLKLPLSNSALPHQALGGIASGLGMQNLNSSRQVRRLTPSGNLGMFGSSGAAPARTLQQPPQPPVQPLSSSQPSLRAQVPQFLSPQVQAQLLQFAAKNIGLNPALLTSPINPQHMTMLNQLYQLQLAYQRLQIQQQMLQAQRNVSGPMRQQEQQVARTITNLQQQIQQHQRQLAQALLVKPPPPPPHLSLHPSAGKSALDSFPPHPQAPGLPDLQTKEQQSSPSTFAPYPLEQEFCCAHKCFQYKIFESSTRMISSPLLNRRFVPSLALSSLKCREQERCADVRHVVWEPQVRNGLETLGRTCTGHSVRPSSLPSS</sequence>
<dbReference type="PROSITE" id="PS50030">
    <property type="entry name" value="UBA"/>
    <property type="match status" value="1"/>
</dbReference>
<feature type="compositionally biased region" description="Basic and acidic residues" evidence="4">
    <location>
        <begin position="853"/>
        <end position="863"/>
    </location>
</feature>
<dbReference type="GO" id="GO:0005654">
    <property type="term" value="C:nucleoplasm"/>
    <property type="evidence" value="ECO:0007669"/>
    <property type="project" value="TreeGrafter"/>
</dbReference>
<keyword evidence="2" id="KW-0694">RNA-binding</keyword>
<feature type="region of interest" description="Disordered" evidence="4">
    <location>
        <begin position="543"/>
        <end position="592"/>
    </location>
</feature>
<dbReference type="GO" id="GO:0000932">
    <property type="term" value="C:P-body"/>
    <property type="evidence" value="ECO:0007669"/>
    <property type="project" value="TreeGrafter"/>
</dbReference>
<dbReference type="Proteomes" id="UP001159641">
    <property type="component" value="Unassembled WGS sequence"/>
</dbReference>
<dbReference type="SUPFAM" id="SSF46934">
    <property type="entry name" value="UBA-like"/>
    <property type="match status" value="1"/>
</dbReference>
<dbReference type="InterPro" id="IPR015940">
    <property type="entry name" value="UBA"/>
</dbReference>
<feature type="region of interest" description="Disordered" evidence="4">
    <location>
        <begin position="618"/>
        <end position="1236"/>
    </location>
</feature>
<dbReference type="InterPro" id="IPR052068">
    <property type="entry name" value="GW182_domain"/>
</dbReference>
<feature type="region of interest" description="Disordered" evidence="4">
    <location>
        <begin position="389"/>
        <end position="432"/>
    </location>
</feature>
<dbReference type="Pfam" id="PF00627">
    <property type="entry name" value="UBA"/>
    <property type="match status" value="1"/>
</dbReference>
<feature type="compositionally biased region" description="Polar residues" evidence="4">
    <location>
        <begin position="546"/>
        <end position="573"/>
    </location>
</feature>
<organism evidence="6 7">
    <name type="scientific">Eschrichtius robustus</name>
    <name type="common">California gray whale</name>
    <name type="synonym">Eschrichtius gibbosus</name>
    <dbReference type="NCBI Taxonomy" id="9764"/>
    <lineage>
        <taxon>Eukaryota</taxon>
        <taxon>Metazoa</taxon>
        <taxon>Chordata</taxon>
        <taxon>Craniata</taxon>
        <taxon>Vertebrata</taxon>
        <taxon>Euteleostomi</taxon>
        <taxon>Mammalia</taxon>
        <taxon>Eutheria</taxon>
        <taxon>Laurasiatheria</taxon>
        <taxon>Artiodactyla</taxon>
        <taxon>Whippomorpha</taxon>
        <taxon>Cetacea</taxon>
        <taxon>Mysticeti</taxon>
        <taxon>Eschrichtiidae</taxon>
        <taxon>Eschrichtius</taxon>
    </lineage>
</organism>
<feature type="compositionally biased region" description="Low complexity" evidence="4">
    <location>
        <begin position="774"/>
        <end position="800"/>
    </location>
</feature>
<reference evidence="6 7" key="1">
    <citation type="submission" date="2022-11" db="EMBL/GenBank/DDBJ databases">
        <title>Whole genome sequence of Eschrichtius robustus ER-17-0199.</title>
        <authorList>
            <person name="Bruniche-Olsen A."/>
            <person name="Black A.N."/>
            <person name="Fields C.J."/>
            <person name="Walden K."/>
            <person name="Dewoody J.A."/>
        </authorList>
    </citation>
    <scope>NUCLEOTIDE SEQUENCE [LARGE SCALE GENOMIC DNA]</scope>
    <source>
        <strain evidence="6">ER-17-0199</strain>
        <tissue evidence="6">Blubber</tissue>
    </source>
</reference>
<evidence type="ECO:0000256" key="2">
    <source>
        <dbReference type="ARBA" id="ARBA00022884"/>
    </source>
</evidence>
<feature type="compositionally biased region" description="Low complexity" evidence="4">
    <location>
        <begin position="1293"/>
        <end position="1302"/>
    </location>
</feature>
<feature type="compositionally biased region" description="Polar residues" evidence="4">
    <location>
        <begin position="871"/>
        <end position="899"/>
    </location>
</feature>
<dbReference type="GO" id="GO:0060213">
    <property type="term" value="P:positive regulation of nuclear-transcribed mRNA poly(A) tail shortening"/>
    <property type="evidence" value="ECO:0007669"/>
    <property type="project" value="TreeGrafter"/>
</dbReference>
<evidence type="ECO:0000259" key="5">
    <source>
        <dbReference type="PROSITE" id="PS50030"/>
    </source>
</evidence>
<feature type="compositionally biased region" description="Polar residues" evidence="4">
    <location>
        <begin position="833"/>
        <end position="848"/>
    </location>
</feature>
<feature type="compositionally biased region" description="Polar residues" evidence="4">
    <location>
        <begin position="416"/>
        <end position="425"/>
    </location>
</feature>